<name>A0A6G1ING2_9PLEO</name>
<dbReference type="Proteomes" id="UP000799291">
    <property type="component" value="Unassembled WGS sequence"/>
</dbReference>
<evidence type="ECO:0000313" key="2">
    <source>
        <dbReference type="Proteomes" id="UP000799291"/>
    </source>
</evidence>
<accession>A0A6G1ING2</accession>
<dbReference type="OrthoDB" id="3789521at2759"/>
<dbReference type="EMBL" id="MU005601">
    <property type="protein sequence ID" value="KAF2679685.1"/>
    <property type="molecule type" value="Genomic_DNA"/>
</dbReference>
<reference evidence="1" key="1">
    <citation type="journal article" date="2020" name="Stud. Mycol.">
        <title>101 Dothideomycetes genomes: a test case for predicting lifestyles and emergence of pathogens.</title>
        <authorList>
            <person name="Haridas S."/>
            <person name="Albert R."/>
            <person name="Binder M."/>
            <person name="Bloem J."/>
            <person name="Labutti K."/>
            <person name="Salamov A."/>
            <person name="Andreopoulos B."/>
            <person name="Baker S."/>
            <person name="Barry K."/>
            <person name="Bills G."/>
            <person name="Bluhm B."/>
            <person name="Cannon C."/>
            <person name="Castanera R."/>
            <person name="Culley D."/>
            <person name="Daum C."/>
            <person name="Ezra D."/>
            <person name="Gonzalez J."/>
            <person name="Henrissat B."/>
            <person name="Kuo A."/>
            <person name="Liang C."/>
            <person name="Lipzen A."/>
            <person name="Lutzoni F."/>
            <person name="Magnuson J."/>
            <person name="Mondo S."/>
            <person name="Nolan M."/>
            <person name="Ohm R."/>
            <person name="Pangilinan J."/>
            <person name="Park H.-J."/>
            <person name="Ramirez L."/>
            <person name="Alfaro M."/>
            <person name="Sun H."/>
            <person name="Tritt A."/>
            <person name="Yoshinaga Y."/>
            <person name="Zwiers L.-H."/>
            <person name="Turgeon B."/>
            <person name="Goodwin S."/>
            <person name="Spatafora J."/>
            <person name="Crous P."/>
            <person name="Grigoriev I."/>
        </authorList>
    </citation>
    <scope>NUCLEOTIDE SEQUENCE</scope>
    <source>
        <strain evidence="1">CBS 122367</strain>
    </source>
</reference>
<dbReference type="AlphaFoldDB" id="A0A6G1ING2"/>
<gene>
    <name evidence="1" type="ORF">K458DRAFT_407802</name>
</gene>
<protein>
    <submittedName>
        <fullName evidence="1">Uncharacterized protein</fullName>
    </submittedName>
</protein>
<proteinExistence type="predicted"/>
<keyword evidence="2" id="KW-1185">Reference proteome</keyword>
<organism evidence="1 2">
    <name type="scientific">Lentithecium fluviatile CBS 122367</name>
    <dbReference type="NCBI Taxonomy" id="1168545"/>
    <lineage>
        <taxon>Eukaryota</taxon>
        <taxon>Fungi</taxon>
        <taxon>Dikarya</taxon>
        <taxon>Ascomycota</taxon>
        <taxon>Pezizomycotina</taxon>
        <taxon>Dothideomycetes</taxon>
        <taxon>Pleosporomycetidae</taxon>
        <taxon>Pleosporales</taxon>
        <taxon>Massarineae</taxon>
        <taxon>Lentitheciaceae</taxon>
        <taxon>Lentithecium</taxon>
    </lineage>
</organism>
<sequence>MEPLLFKLRNPPEAAMPFAPDTIFHLKLVWEVYSSTYYLGPFVEIEAVQRRVLEAVEDIDTIVPKGTWLVYLLQGPRRGPGLASVEDVRIPLRGSERSLVFTIEMGWNEYVGLGVREGLWSPKKLLYVVVIETPHFEPDCAAGKTAKANGKTDSLKRYVKSVEVKATFASLDAAKECVARIVEKWIRTKEAPGRVVVEKDDDNLMGITRGVGYVGEEGGMHEARRVRIITQELAAAEATQGFW</sequence>
<evidence type="ECO:0000313" key="1">
    <source>
        <dbReference type="EMBL" id="KAF2679685.1"/>
    </source>
</evidence>